<organism evidence="1 2">
    <name type="scientific">Daphnia pulex</name>
    <name type="common">Water flea</name>
    <dbReference type="NCBI Taxonomy" id="6669"/>
    <lineage>
        <taxon>Eukaryota</taxon>
        <taxon>Metazoa</taxon>
        <taxon>Ecdysozoa</taxon>
        <taxon>Arthropoda</taxon>
        <taxon>Crustacea</taxon>
        <taxon>Branchiopoda</taxon>
        <taxon>Diplostraca</taxon>
        <taxon>Cladocera</taxon>
        <taxon>Anomopoda</taxon>
        <taxon>Daphniidae</taxon>
        <taxon>Daphnia</taxon>
    </lineage>
</organism>
<dbReference type="KEGG" id="dpx:DAPPUDRAFT_302256"/>
<protein>
    <submittedName>
        <fullName evidence="1">Uncharacterized protein</fullName>
    </submittedName>
</protein>
<evidence type="ECO:0000313" key="1">
    <source>
        <dbReference type="EMBL" id="EFX66915.1"/>
    </source>
</evidence>
<dbReference type="InParanoid" id="E9HMW9"/>
<gene>
    <name evidence="1" type="ORF">DAPPUDRAFT_302256</name>
</gene>
<sequence length="121" mass="13699">MLVICLASSSVCRKSRAKVDDSWIKRCCSSRSFCQANSRRVLVPVMRLLPIAMILSSSSYSEILISLADFSLRYSVLMREVSVRASFSSSSRLVIWAWNSSMRVKNARHLLQISLFCSDQI</sequence>
<accession>E9HMW9</accession>
<name>E9HMW9_DAPPU</name>
<dbReference type="EMBL" id="GL732691">
    <property type="protein sequence ID" value="EFX66915.1"/>
    <property type="molecule type" value="Genomic_DNA"/>
</dbReference>
<dbReference type="HOGENOM" id="CLU_2040392_0_0_1"/>
<dbReference type="AlphaFoldDB" id="E9HMW9"/>
<proteinExistence type="predicted"/>
<evidence type="ECO:0000313" key="2">
    <source>
        <dbReference type="Proteomes" id="UP000000305"/>
    </source>
</evidence>
<keyword evidence="2" id="KW-1185">Reference proteome</keyword>
<dbReference type="Proteomes" id="UP000000305">
    <property type="component" value="Unassembled WGS sequence"/>
</dbReference>
<reference evidence="1 2" key="1">
    <citation type="journal article" date="2011" name="Science">
        <title>The ecoresponsive genome of Daphnia pulex.</title>
        <authorList>
            <person name="Colbourne J.K."/>
            <person name="Pfrender M.E."/>
            <person name="Gilbert D."/>
            <person name="Thomas W.K."/>
            <person name="Tucker A."/>
            <person name="Oakley T.H."/>
            <person name="Tokishita S."/>
            <person name="Aerts A."/>
            <person name="Arnold G.J."/>
            <person name="Basu M.K."/>
            <person name="Bauer D.J."/>
            <person name="Caceres C.E."/>
            <person name="Carmel L."/>
            <person name="Casola C."/>
            <person name="Choi J.H."/>
            <person name="Detter J.C."/>
            <person name="Dong Q."/>
            <person name="Dusheyko S."/>
            <person name="Eads B.D."/>
            <person name="Frohlich T."/>
            <person name="Geiler-Samerotte K.A."/>
            <person name="Gerlach D."/>
            <person name="Hatcher P."/>
            <person name="Jogdeo S."/>
            <person name="Krijgsveld J."/>
            <person name="Kriventseva E.V."/>
            <person name="Kultz D."/>
            <person name="Laforsch C."/>
            <person name="Lindquist E."/>
            <person name="Lopez J."/>
            <person name="Manak J.R."/>
            <person name="Muller J."/>
            <person name="Pangilinan J."/>
            <person name="Patwardhan R.P."/>
            <person name="Pitluck S."/>
            <person name="Pritham E.J."/>
            <person name="Rechtsteiner A."/>
            <person name="Rho M."/>
            <person name="Rogozin I.B."/>
            <person name="Sakarya O."/>
            <person name="Salamov A."/>
            <person name="Schaack S."/>
            <person name="Shapiro H."/>
            <person name="Shiga Y."/>
            <person name="Skalitzky C."/>
            <person name="Smith Z."/>
            <person name="Souvorov A."/>
            <person name="Sung W."/>
            <person name="Tang Z."/>
            <person name="Tsuchiya D."/>
            <person name="Tu H."/>
            <person name="Vos H."/>
            <person name="Wang M."/>
            <person name="Wolf Y.I."/>
            <person name="Yamagata H."/>
            <person name="Yamada T."/>
            <person name="Ye Y."/>
            <person name="Shaw J.R."/>
            <person name="Andrews J."/>
            <person name="Crease T.J."/>
            <person name="Tang H."/>
            <person name="Lucas S.M."/>
            <person name="Robertson H.M."/>
            <person name="Bork P."/>
            <person name="Koonin E.V."/>
            <person name="Zdobnov E.M."/>
            <person name="Grigoriev I.V."/>
            <person name="Lynch M."/>
            <person name="Boore J.L."/>
        </authorList>
    </citation>
    <scope>NUCLEOTIDE SEQUENCE [LARGE SCALE GENOMIC DNA]</scope>
</reference>